<keyword evidence="2" id="KW-0067">ATP-binding</keyword>
<sequence>MSFDIVRGKISKPEQTKQLIEQVSKYMVEQNDEGTLYLGYPLTASSDSAVTIDALLVTVNRGMTAFIFGDSSESEDILMEQQDSLYYHIDYYLKKYNNLREGRNLAFSPIVITILPTKIDVHNTQYYFITNNEVVESIKGLKAFNNSLYRRLCEVLQKVSEIKPRKKRNNVKSNSSYGGIIKKIEKEIANLDQWQKKAAFEIPEGPQRIRGLAGSGKTIVLALKAAYLHTQYPDMKIAVTFFTRSLHQQYINLISDFVKELSGEKVEWENLDILHAWGSNSEKGIYSKVARNVNITPYSLTSAMNKFGRETAFSGACNELLGFINSEYKPTYDAVLIDEAQDMPSEFFKLVYRDTKEPKRIVWAYDELQNLSEVEMPSLEEMFGIDEAGNLKINIDNQEDEAKRDIILPICYRNPPWMLTLAHALGFGIYHKPIVQMFDTLKIWTEIGYTVKSGKLKPNNSVKLARKNAATPEYFEDLLKKEDSIIVKNFVANEKQYLWVAEEIFKNIHDDELDPDDILVIFPDTYFAKRDYKNFEKYLNQKNINSVLAGVTTERDIFRESGCITCSHIYRAKGNESPMVYILNSNFCATGMELIKLRNIIFTAVTRSRAWVRICGVGEDMDVLENEINKCIDNDFELVFKIPTAEQMERTRRLNRERSTEEKEKVTKAKTSVSELIEQLERGELDPELIPELKTLLNVINKRS</sequence>
<dbReference type="InterPro" id="IPR027417">
    <property type="entry name" value="P-loop_NTPase"/>
</dbReference>
<dbReference type="KEGG" id="dai:Desaci_3876"/>
<dbReference type="SUPFAM" id="SSF52540">
    <property type="entry name" value="P-loop containing nucleoside triphosphate hydrolases"/>
    <property type="match status" value="1"/>
</dbReference>
<dbReference type="GO" id="GO:0000725">
    <property type="term" value="P:recombinational repair"/>
    <property type="evidence" value="ECO:0007669"/>
    <property type="project" value="TreeGrafter"/>
</dbReference>
<keyword evidence="2" id="KW-0347">Helicase</keyword>
<name>I4DAD0_DESAJ</name>
<gene>
    <name evidence="2" type="ordered locus">Desaci_3876</name>
</gene>
<dbReference type="EMBL" id="CP003639">
    <property type="protein sequence ID" value="AFM42754.1"/>
    <property type="molecule type" value="Genomic_DNA"/>
</dbReference>
<keyword evidence="2" id="KW-0378">Hydrolase</keyword>
<dbReference type="AlphaFoldDB" id="I4DAD0"/>
<dbReference type="Pfam" id="PF13538">
    <property type="entry name" value="UvrD_C_2"/>
    <property type="match status" value="1"/>
</dbReference>
<feature type="domain" description="UvrD-like helicase C-terminal" evidence="1">
    <location>
        <begin position="565"/>
        <end position="614"/>
    </location>
</feature>
<dbReference type="STRING" id="646529.Desaci_3876"/>
<evidence type="ECO:0000313" key="3">
    <source>
        <dbReference type="Proteomes" id="UP000002892"/>
    </source>
</evidence>
<dbReference type="InterPro" id="IPR000212">
    <property type="entry name" value="DNA_helicase_UvrD/REP"/>
</dbReference>
<dbReference type="GO" id="GO:0033202">
    <property type="term" value="C:DNA helicase complex"/>
    <property type="evidence" value="ECO:0007669"/>
    <property type="project" value="TreeGrafter"/>
</dbReference>
<dbReference type="RefSeq" id="WP_014828741.1">
    <property type="nucleotide sequence ID" value="NC_018068.1"/>
</dbReference>
<dbReference type="GO" id="GO:0005829">
    <property type="term" value="C:cytosol"/>
    <property type="evidence" value="ECO:0007669"/>
    <property type="project" value="TreeGrafter"/>
</dbReference>
<protein>
    <submittedName>
        <fullName evidence="2">DNA/RNA helicase, superfamily I</fullName>
    </submittedName>
</protein>
<dbReference type="GO" id="GO:0043138">
    <property type="term" value="F:3'-5' DNA helicase activity"/>
    <property type="evidence" value="ECO:0007669"/>
    <property type="project" value="TreeGrafter"/>
</dbReference>
<dbReference type="Proteomes" id="UP000002892">
    <property type="component" value="Chromosome"/>
</dbReference>
<dbReference type="HOGENOM" id="CLU_015624_1_0_9"/>
<evidence type="ECO:0000259" key="1">
    <source>
        <dbReference type="Pfam" id="PF13538"/>
    </source>
</evidence>
<dbReference type="GO" id="GO:0005524">
    <property type="term" value="F:ATP binding"/>
    <property type="evidence" value="ECO:0007669"/>
    <property type="project" value="InterPro"/>
</dbReference>
<dbReference type="PANTHER" id="PTHR11070">
    <property type="entry name" value="UVRD / RECB / PCRA DNA HELICASE FAMILY MEMBER"/>
    <property type="match status" value="1"/>
</dbReference>
<dbReference type="eggNOG" id="COG3972">
    <property type="taxonomic scope" value="Bacteria"/>
</dbReference>
<accession>I4DAD0</accession>
<keyword evidence="2" id="KW-0547">Nucleotide-binding</keyword>
<dbReference type="PANTHER" id="PTHR11070:SF2">
    <property type="entry name" value="ATP-DEPENDENT DNA HELICASE SRS2"/>
    <property type="match status" value="1"/>
</dbReference>
<proteinExistence type="predicted"/>
<dbReference type="OrthoDB" id="9758243at2"/>
<reference evidence="2 3" key="1">
    <citation type="journal article" date="2012" name="J. Bacteriol.">
        <title>Complete genome sequences of Desulfosporosinus orientis DSM765T, Desulfosporosinus youngiae DSM17734T, Desulfosporosinus meridiei DSM13257T, and Desulfosporosinus acidiphilus DSM22704T.</title>
        <authorList>
            <person name="Pester M."/>
            <person name="Brambilla E."/>
            <person name="Alazard D."/>
            <person name="Rattei T."/>
            <person name="Weinmaier T."/>
            <person name="Han J."/>
            <person name="Lucas S."/>
            <person name="Lapidus A."/>
            <person name="Cheng J.F."/>
            <person name="Goodwin L."/>
            <person name="Pitluck S."/>
            <person name="Peters L."/>
            <person name="Ovchinnikova G."/>
            <person name="Teshima H."/>
            <person name="Detter J.C."/>
            <person name="Han C.S."/>
            <person name="Tapia R."/>
            <person name="Land M.L."/>
            <person name="Hauser L."/>
            <person name="Kyrpides N.C."/>
            <person name="Ivanova N.N."/>
            <person name="Pagani I."/>
            <person name="Huntmann M."/>
            <person name="Wei C.L."/>
            <person name="Davenport K.W."/>
            <person name="Daligault H."/>
            <person name="Chain P.S."/>
            <person name="Chen A."/>
            <person name="Mavromatis K."/>
            <person name="Markowitz V."/>
            <person name="Szeto E."/>
            <person name="Mikhailova N."/>
            <person name="Pati A."/>
            <person name="Wagner M."/>
            <person name="Woyke T."/>
            <person name="Ollivier B."/>
            <person name="Klenk H.P."/>
            <person name="Spring S."/>
            <person name="Loy A."/>
        </authorList>
    </citation>
    <scope>NUCLEOTIDE SEQUENCE [LARGE SCALE GENOMIC DNA]</scope>
    <source>
        <strain evidence="3">DSM 22704 / JCM 16185 / SJ4</strain>
    </source>
</reference>
<organism evidence="2 3">
    <name type="scientific">Desulfosporosinus acidiphilus (strain DSM 22704 / JCM 16185 / SJ4)</name>
    <dbReference type="NCBI Taxonomy" id="646529"/>
    <lineage>
        <taxon>Bacteria</taxon>
        <taxon>Bacillati</taxon>
        <taxon>Bacillota</taxon>
        <taxon>Clostridia</taxon>
        <taxon>Eubacteriales</taxon>
        <taxon>Desulfitobacteriaceae</taxon>
        <taxon>Desulfosporosinus</taxon>
    </lineage>
</organism>
<dbReference type="GO" id="GO:0003677">
    <property type="term" value="F:DNA binding"/>
    <property type="evidence" value="ECO:0007669"/>
    <property type="project" value="InterPro"/>
</dbReference>
<dbReference type="InterPro" id="IPR027785">
    <property type="entry name" value="UvrD-like_helicase_C"/>
</dbReference>
<keyword evidence="3" id="KW-1185">Reference proteome</keyword>
<dbReference type="Gene3D" id="3.40.50.300">
    <property type="entry name" value="P-loop containing nucleotide triphosphate hydrolases"/>
    <property type="match status" value="2"/>
</dbReference>
<evidence type="ECO:0000313" key="2">
    <source>
        <dbReference type="EMBL" id="AFM42754.1"/>
    </source>
</evidence>